<comment type="cofactor">
    <cofactor evidence="1">
        <name>[4Fe-4S] cluster</name>
        <dbReference type="ChEBI" id="CHEBI:49883"/>
    </cofactor>
</comment>
<keyword evidence="16 19" id="KW-0539">Nucleus</keyword>
<comment type="function">
    <text evidence="19">Key enzyme involved in DNA replication and DNA repair. Involved in Okazaki fragments processing by cleaving long flaps that escape FEN1: flaps that are longer than 27 nucleotides are coated by replication protein A complex (RPA), leading to recruit DNA2 which cleaves the flap until it is too short to bind RPA and becomes a substrate for FEN1. Also involved in 5'-end resection of DNA during double-strand break (DSB) repair by mediating the cleavage of 5'-ssDNA.</text>
</comment>
<evidence type="ECO:0000259" key="21">
    <source>
        <dbReference type="Pfam" id="PF13087"/>
    </source>
</evidence>
<gene>
    <name evidence="22" type="ORF">GBAR_LOCUS12954</name>
</gene>
<dbReference type="InterPro" id="IPR041679">
    <property type="entry name" value="DNA2/NAM7-like_C"/>
</dbReference>
<dbReference type="GO" id="GO:0017108">
    <property type="term" value="F:5'-flap endonuclease activity"/>
    <property type="evidence" value="ECO:0007669"/>
    <property type="project" value="UniProtKB-UniRule"/>
</dbReference>
<dbReference type="GO" id="GO:0071932">
    <property type="term" value="P:replication fork reversal"/>
    <property type="evidence" value="ECO:0007669"/>
    <property type="project" value="TreeGrafter"/>
</dbReference>
<dbReference type="AlphaFoldDB" id="A0AA35WM71"/>
<evidence type="ECO:0000313" key="22">
    <source>
        <dbReference type="EMBL" id="CAI8022001.1"/>
    </source>
</evidence>
<keyword evidence="11 19" id="KW-0067">ATP-binding</keyword>
<keyword evidence="3 19" id="KW-0004">4Fe-4S</keyword>
<keyword evidence="15 19" id="KW-0234">DNA repair</keyword>
<keyword evidence="12 19" id="KW-0408">Iron</keyword>
<dbReference type="GO" id="GO:0051539">
    <property type="term" value="F:4 iron, 4 sulfur cluster binding"/>
    <property type="evidence" value="ECO:0007669"/>
    <property type="project" value="UniProtKB-UniRule"/>
</dbReference>
<protein>
    <recommendedName>
        <fullName evidence="19">DNA replication ATP-dependent helicase/nuclease</fullName>
        <ecNumber evidence="19">3.1.-.-</ecNumber>
        <ecNumber evidence="19">3.6.4.12</ecNumber>
    </recommendedName>
</protein>
<keyword evidence="6 19" id="KW-0479">Metal-binding</keyword>
<feature type="domain" description="DNA2/NAM7 helicase-like C-terminal" evidence="21">
    <location>
        <begin position="140"/>
        <end position="288"/>
    </location>
</feature>
<keyword evidence="10 19" id="KW-0347">Helicase</keyword>
<evidence type="ECO:0000256" key="2">
    <source>
        <dbReference type="ARBA" id="ARBA00007913"/>
    </source>
</evidence>
<feature type="domain" description="DNA2/NAM7 helicase helicase" evidence="20">
    <location>
        <begin position="64"/>
        <end position="129"/>
    </location>
</feature>
<evidence type="ECO:0000256" key="3">
    <source>
        <dbReference type="ARBA" id="ARBA00022485"/>
    </source>
</evidence>
<dbReference type="EC" id="3.1.-.-" evidence="19"/>
<dbReference type="GO" id="GO:0005737">
    <property type="term" value="C:cytoplasm"/>
    <property type="evidence" value="ECO:0007669"/>
    <property type="project" value="TreeGrafter"/>
</dbReference>
<dbReference type="PANTHER" id="PTHR10887">
    <property type="entry name" value="DNA2/NAM7 HELICASE FAMILY"/>
    <property type="match status" value="1"/>
</dbReference>
<dbReference type="GO" id="GO:0005524">
    <property type="term" value="F:ATP binding"/>
    <property type="evidence" value="ECO:0007669"/>
    <property type="project" value="UniProtKB-UniRule"/>
</dbReference>
<evidence type="ECO:0000256" key="8">
    <source>
        <dbReference type="ARBA" id="ARBA00022763"/>
    </source>
</evidence>
<evidence type="ECO:0000256" key="15">
    <source>
        <dbReference type="ARBA" id="ARBA00023204"/>
    </source>
</evidence>
<keyword evidence="23" id="KW-1185">Reference proteome</keyword>
<keyword evidence="5 19" id="KW-0540">Nuclease</keyword>
<accession>A0AA35WM71</accession>
<dbReference type="InterPro" id="IPR045055">
    <property type="entry name" value="DNA2/NAM7-like"/>
</dbReference>
<dbReference type="Gene3D" id="3.40.50.300">
    <property type="entry name" value="P-loop containing nucleotide triphosphate hydrolases"/>
    <property type="match status" value="2"/>
</dbReference>
<evidence type="ECO:0000256" key="7">
    <source>
        <dbReference type="ARBA" id="ARBA00022741"/>
    </source>
</evidence>
<dbReference type="SUPFAM" id="SSF52540">
    <property type="entry name" value="P-loop containing nucleoside triphosphate hydrolases"/>
    <property type="match status" value="1"/>
</dbReference>
<evidence type="ECO:0000256" key="14">
    <source>
        <dbReference type="ARBA" id="ARBA00023125"/>
    </source>
</evidence>
<dbReference type="GO" id="GO:0005634">
    <property type="term" value="C:nucleus"/>
    <property type="evidence" value="ECO:0007669"/>
    <property type="project" value="UniProtKB-SubCell"/>
</dbReference>
<keyword evidence="4 19" id="KW-0235">DNA replication</keyword>
<comment type="subcellular location">
    <subcellularLocation>
        <location evidence="19">Nucleus</location>
    </subcellularLocation>
    <subcellularLocation>
        <location evidence="19">Chromosome</location>
    </subcellularLocation>
</comment>
<keyword evidence="13 19" id="KW-0411">Iron-sulfur</keyword>
<dbReference type="InterPro" id="IPR027417">
    <property type="entry name" value="P-loop_NTPase"/>
</dbReference>
<comment type="caution">
    <text evidence="22">The sequence shown here is derived from an EMBL/GenBank/DDBJ whole genome shotgun (WGS) entry which is preliminary data.</text>
</comment>
<dbReference type="GO" id="GO:0003677">
    <property type="term" value="F:DNA binding"/>
    <property type="evidence" value="ECO:0007669"/>
    <property type="project" value="UniProtKB-UniRule"/>
</dbReference>
<dbReference type="GO" id="GO:0046872">
    <property type="term" value="F:metal ion binding"/>
    <property type="evidence" value="ECO:0007669"/>
    <property type="project" value="UniProtKB-UniRule"/>
</dbReference>
<evidence type="ECO:0000256" key="6">
    <source>
        <dbReference type="ARBA" id="ARBA00022723"/>
    </source>
</evidence>
<dbReference type="Pfam" id="PF13087">
    <property type="entry name" value="AAA_12"/>
    <property type="match status" value="1"/>
</dbReference>
<comment type="similarity">
    <text evidence="2 19">Belongs to the DNA2/NAM7 helicase family.</text>
</comment>
<evidence type="ECO:0000256" key="5">
    <source>
        <dbReference type="ARBA" id="ARBA00022722"/>
    </source>
</evidence>
<evidence type="ECO:0000259" key="20">
    <source>
        <dbReference type="Pfam" id="PF13086"/>
    </source>
</evidence>
<dbReference type="EC" id="3.6.4.12" evidence="19"/>
<keyword evidence="9 19" id="KW-0378">Hydrolase</keyword>
<organism evidence="22 23">
    <name type="scientific">Geodia barretti</name>
    <name type="common">Barrett's horny sponge</name>
    <dbReference type="NCBI Taxonomy" id="519541"/>
    <lineage>
        <taxon>Eukaryota</taxon>
        <taxon>Metazoa</taxon>
        <taxon>Porifera</taxon>
        <taxon>Demospongiae</taxon>
        <taxon>Heteroscleromorpha</taxon>
        <taxon>Tetractinellida</taxon>
        <taxon>Astrophorina</taxon>
        <taxon>Geodiidae</taxon>
        <taxon>Geodia</taxon>
    </lineage>
</organism>
<evidence type="ECO:0000256" key="18">
    <source>
        <dbReference type="ARBA" id="ARBA00047995"/>
    </source>
</evidence>
<name>A0AA35WM71_GEOBA</name>
<evidence type="ECO:0000256" key="10">
    <source>
        <dbReference type="ARBA" id="ARBA00022806"/>
    </source>
</evidence>
<dbReference type="EMBL" id="CASHTH010001928">
    <property type="protein sequence ID" value="CAI8022001.1"/>
    <property type="molecule type" value="Genomic_DNA"/>
</dbReference>
<dbReference type="GO" id="GO:0006281">
    <property type="term" value="P:DNA repair"/>
    <property type="evidence" value="ECO:0007669"/>
    <property type="project" value="UniProtKB-KW"/>
</dbReference>
<comment type="catalytic activity">
    <reaction evidence="18 19">
        <text>ATP + H2O = ADP + phosphate + H(+)</text>
        <dbReference type="Rhea" id="RHEA:13065"/>
        <dbReference type="ChEBI" id="CHEBI:15377"/>
        <dbReference type="ChEBI" id="CHEBI:15378"/>
        <dbReference type="ChEBI" id="CHEBI:30616"/>
        <dbReference type="ChEBI" id="CHEBI:43474"/>
        <dbReference type="ChEBI" id="CHEBI:456216"/>
        <dbReference type="EC" id="3.6.4.12"/>
    </reaction>
</comment>
<dbReference type="PANTHER" id="PTHR10887:SF433">
    <property type="entry name" value="DNA REPLICATION ATP-DEPENDENT HELICASE_NUCLEASE DNA2"/>
    <property type="match status" value="1"/>
</dbReference>
<evidence type="ECO:0000256" key="16">
    <source>
        <dbReference type="ARBA" id="ARBA00023242"/>
    </source>
</evidence>
<evidence type="ECO:0000256" key="12">
    <source>
        <dbReference type="ARBA" id="ARBA00023004"/>
    </source>
</evidence>
<dbReference type="FunFam" id="3.40.50.300:FF:000721">
    <property type="entry name" value="DNA replication ATP-dependent helicase/nuclease DNA2"/>
    <property type="match status" value="1"/>
</dbReference>
<sequence length="296" mass="33252">MSYTNTATKHRYYTGIVQQRFVNEPIFPQAGVDFLRLGSKHAVHPSLHQFLPSYTMCTSVSELEALYNSKSVVATTCLGVNHAVFSRRTFDYCIVDEASQLTLPVSLGPLRCAAVFVLVGDHYQLPPLVRDSEARERGLGVSLFRLLSEHHPNSMVMLDEQYRMNSDIMLLSNTLFYNHQLKCGSVGVASGRLALPLPQCLSRDCPRWLRRSLSPDTPVIFLNTDKLEDGSESSGCGEKIWNKQALITYRVEYICHFNCFCVKCGVTGDQVGVVTPYRHQQTKIKEALINLPLTQC</sequence>
<keyword evidence="8 19" id="KW-0227">DNA damage</keyword>
<evidence type="ECO:0000256" key="9">
    <source>
        <dbReference type="ARBA" id="ARBA00022801"/>
    </source>
</evidence>
<evidence type="ECO:0000256" key="17">
    <source>
        <dbReference type="ARBA" id="ARBA00023268"/>
    </source>
</evidence>
<evidence type="ECO:0000256" key="1">
    <source>
        <dbReference type="ARBA" id="ARBA00001966"/>
    </source>
</evidence>
<evidence type="ECO:0000256" key="13">
    <source>
        <dbReference type="ARBA" id="ARBA00023014"/>
    </source>
</evidence>
<evidence type="ECO:0000256" key="11">
    <source>
        <dbReference type="ARBA" id="ARBA00022840"/>
    </source>
</evidence>
<dbReference type="Proteomes" id="UP001174909">
    <property type="component" value="Unassembled WGS sequence"/>
</dbReference>
<evidence type="ECO:0000313" key="23">
    <source>
        <dbReference type="Proteomes" id="UP001174909"/>
    </source>
</evidence>
<dbReference type="InterPro" id="IPR041677">
    <property type="entry name" value="DNA2/NAM7_AAA_11"/>
</dbReference>
<keyword evidence="17 19" id="KW-0511">Multifunctional enzyme</keyword>
<evidence type="ECO:0000256" key="4">
    <source>
        <dbReference type="ARBA" id="ARBA00022705"/>
    </source>
</evidence>
<reference evidence="22" key="1">
    <citation type="submission" date="2023-03" db="EMBL/GenBank/DDBJ databases">
        <authorList>
            <person name="Steffen K."/>
            <person name="Cardenas P."/>
        </authorList>
    </citation>
    <scope>NUCLEOTIDE SEQUENCE</scope>
</reference>
<dbReference type="GO" id="GO:0017116">
    <property type="term" value="F:single-stranded DNA helicase activity"/>
    <property type="evidence" value="ECO:0007669"/>
    <property type="project" value="UniProtKB-UniRule"/>
</dbReference>
<keyword evidence="19" id="KW-0158">Chromosome</keyword>
<dbReference type="GO" id="GO:0005694">
    <property type="term" value="C:chromosome"/>
    <property type="evidence" value="ECO:0007669"/>
    <property type="project" value="UniProtKB-SubCell"/>
</dbReference>
<keyword evidence="14 19" id="KW-0238">DNA-binding</keyword>
<proteinExistence type="inferred from homology"/>
<evidence type="ECO:0000256" key="19">
    <source>
        <dbReference type="RuleBase" id="RU367041"/>
    </source>
</evidence>
<keyword evidence="7 19" id="KW-0547">Nucleotide-binding</keyword>
<dbReference type="GO" id="GO:0033567">
    <property type="term" value="P:DNA replication, Okazaki fragment processing"/>
    <property type="evidence" value="ECO:0007669"/>
    <property type="project" value="UniProtKB-UniRule"/>
</dbReference>
<dbReference type="Pfam" id="PF13086">
    <property type="entry name" value="AAA_11"/>
    <property type="match status" value="1"/>
</dbReference>